<keyword evidence="4" id="KW-1185">Reference proteome</keyword>
<dbReference type="RefSeq" id="XP_033687779.1">
    <property type="nucleotide sequence ID" value="XM_033835228.1"/>
</dbReference>
<accession>A0A6A6IQE2</accession>
<name>A0A6A6IQE2_9PLEO</name>
<feature type="region of interest" description="Disordered" evidence="1">
    <location>
        <begin position="638"/>
        <end position="663"/>
    </location>
</feature>
<dbReference type="Pfam" id="PF01663">
    <property type="entry name" value="Phosphodiest"/>
    <property type="match status" value="1"/>
</dbReference>
<dbReference type="OrthoDB" id="415411at2759"/>
<feature type="compositionally biased region" description="Basic and acidic residues" evidence="1">
    <location>
        <begin position="20"/>
        <end position="31"/>
    </location>
</feature>
<evidence type="ECO:0000313" key="3">
    <source>
        <dbReference type="EMBL" id="KAF2252775.1"/>
    </source>
</evidence>
<dbReference type="EMBL" id="ML987191">
    <property type="protein sequence ID" value="KAF2252775.1"/>
    <property type="molecule type" value="Genomic_DNA"/>
</dbReference>
<feature type="compositionally biased region" description="Basic and acidic residues" evidence="1">
    <location>
        <begin position="1"/>
        <end position="10"/>
    </location>
</feature>
<dbReference type="GO" id="GO:0009141">
    <property type="term" value="P:nucleoside triphosphate metabolic process"/>
    <property type="evidence" value="ECO:0007669"/>
    <property type="project" value="TreeGrafter"/>
</dbReference>
<dbReference type="GeneID" id="54588558"/>
<evidence type="ECO:0000256" key="2">
    <source>
        <dbReference type="SAM" id="Phobius"/>
    </source>
</evidence>
<evidence type="ECO:0000313" key="4">
    <source>
        <dbReference type="Proteomes" id="UP000800094"/>
    </source>
</evidence>
<feature type="compositionally biased region" description="Basic and acidic residues" evidence="1">
    <location>
        <begin position="80"/>
        <end position="90"/>
    </location>
</feature>
<organism evidence="3 4">
    <name type="scientific">Trematosphaeria pertusa</name>
    <dbReference type="NCBI Taxonomy" id="390896"/>
    <lineage>
        <taxon>Eukaryota</taxon>
        <taxon>Fungi</taxon>
        <taxon>Dikarya</taxon>
        <taxon>Ascomycota</taxon>
        <taxon>Pezizomycotina</taxon>
        <taxon>Dothideomycetes</taxon>
        <taxon>Pleosporomycetidae</taxon>
        <taxon>Pleosporales</taxon>
        <taxon>Massarineae</taxon>
        <taxon>Trematosphaeriaceae</taxon>
        <taxon>Trematosphaeria</taxon>
    </lineage>
</organism>
<keyword evidence="2" id="KW-0812">Transmembrane</keyword>
<dbReference type="SUPFAM" id="SSF53649">
    <property type="entry name" value="Alkaline phosphatase-like"/>
    <property type="match status" value="1"/>
</dbReference>
<dbReference type="Gene3D" id="3.30.1360.180">
    <property type="match status" value="1"/>
</dbReference>
<feature type="transmembrane region" description="Helical" evidence="2">
    <location>
        <begin position="149"/>
        <end position="167"/>
    </location>
</feature>
<dbReference type="Proteomes" id="UP000800094">
    <property type="component" value="Unassembled WGS sequence"/>
</dbReference>
<dbReference type="GO" id="GO:0047429">
    <property type="term" value="F:nucleoside triphosphate diphosphatase activity"/>
    <property type="evidence" value="ECO:0007669"/>
    <property type="project" value="TreeGrafter"/>
</dbReference>
<protein>
    <submittedName>
        <fullName evidence="3">Phosphodiest-domain-containing protein</fullName>
    </submittedName>
</protein>
<dbReference type="AlphaFoldDB" id="A0A6A6IQE2"/>
<feature type="region of interest" description="Disordered" evidence="1">
    <location>
        <begin position="586"/>
        <end position="625"/>
    </location>
</feature>
<dbReference type="Gene3D" id="3.40.720.10">
    <property type="entry name" value="Alkaline Phosphatase, subunit A"/>
    <property type="match status" value="1"/>
</dbReference>
<evidence type="ECO:0000256" key="1">
    <source>
        <dbReference type="SAM" id="MobiDB-lite"/>
    </source>
</evidence>
<dbReference type="GO" id="GO:0017111">
    <property type="term" value="F:ribonucleoside triphosphate phosphatase activity"/>
    <property type="evidence" value="ECO:0007669"/>
    <property type="project" value="TreeGrafter"/>
</dbReference>
<feature type="region of interest" description="Disordered" evidence="1">
    <location>
        <begin position="80"/>
        <end position="102"/>
    </location>
</feature>
<feature type="region of interest" description="Disordered" evidence="1">
    <location>
        <begin position="1"/>
        <end position="51"/>
    </location>
</feature>
<proteinExistence type="predicted"/>
<sequence>MSTYAHDEASRVASSDTLSADERTLVDHPETGDEGYGAGRLSSEVSDGDHDILESEDERERLLTQKEGISGLFNKGVKIGKRDRNAPAKSRERKRGHNGETSALMYEMEEGIGVSNSSLSRRSSESDERRLLATASQRKTRRKRVWRRLAIYLSIVVLFLILLFAAYRVSKPAYAKAATVMVSNGTSLFAPTTILISLDGFRADFLYRGLTPTLNKFIEEGISPKYMLPSFPSVTFPNHYTMATGLYPEAHGVVGNTFWDPDLRKDFYYTDPERSMQPYWWGGEPLWVTAERQGVRAAIHMWPGSEVKIDEFEPVYVDKYNGSELLPLKVDRILGLLDLPGAMDPGAMDDQPRPQLIAAYVPNVDSDGHEYGPNSTEIRQTIKNADTMVGNILKGLQERNLTDIVNVVVVSDHGMATTDVSRLVQLEDLIDPAELDHIDGWPHFGLRPKKLSDLERLHKQVLDRAQNMSSLEIYLRDVDMPERYHFSQNERIAPLWIIPKAGWAIVDKSEMDVVEAQKNGDVYHPRGIHGYDHEHPLMRAIFVARGPAFPHKPNSRVEPFQNIELYNVICDSIGITPAPNNGTLRLPLKPVGLHTDPETPPNETPADPVNTPAATPTQAVASLPAPPATTSLVNAASSLPPAALPTPTSSAAPPAESKPAGESLWEWLKHKGETVEEWVEDFLNKHHNPMKEDGEDT</sequence>
<keyword evidence="2" id="KW-0472">Membrane</keyword>
<keyword evidence="2" id="KW-1133">Transmembrane helix</keyword>
<dbReference type="InterPro" id="IPR002591">
    <property type="entry name" value="Phosphodiest/P_Trfase"/>
</dbReference>
<dbReference type="FunFam" id="3.30.1360.180:FF:000003">
    <property type="entry name" value="Type I phosphodiesterase/nucleotide pyrophosphatase family protein"/>
    <property type="match status" value="1"/>
</dbReference>
<reference evidence="3" key="1">
    <citation type="journal article" date="2020" name="Stud. Mycol.">
        <title>101 Dothideomycetes genomes: a test case for predicting lifestyles and emergence of pathogens.</title>
        <authorList>
            <person name="Haridas S."/>
            <person name="Albert R."/>
            <person name="Binder M."/>
            <person name="Bloem J."/>
            <person name="Labutti K."/>
            <person name="Salamov A."/>
            <person name="Andreopoulos B."/>
            <person name="Baker S."/>
            <person name="Barry K."/>
            <person name="Bills G."/>
            <person name="Bluhm B."/>
            <person name="Cannon C."/>
            <person name="Castanera R."/>
            <person name="Culley D."/>
            <person name="Daum C."/>
            <person name="Ezra D."/>
            <person name="Gonzalez J."/>
            <person name="Henrissat B."/>
            <person name="Kuo A."/>
            <person name="Liang C."/>
            <person name="Lipzen A."/>
            <person name="Lutzoni F."/>
            <person name="Magnuson J."/>
            <person name="Mondo S."/>
            <person name="Nolan M."/>
            <person name="Ohm R."/>
            <person name="Pangilinan J."/>
            <person name="Park H.-J."/>
            <person name="Ramirez L."/>
            <person name="Alfaro M."/>
            <person name="Sun H."/>
            <person name="Tritt A."/>
            <person name="Yoshinaga Y."/>
            <person name="Zwiers L.-H."/>
            <person name="Turgeon B."/>
            <person name="Goodwin S."/>
            <person name="Spatafora J."/>
            <person name="Crous P."/>
            <person name="Grigoriev I."/>
        </authorList>
    </citation>
    <scope>NUCLEOTIDE SEQUENCE</scope>
    <source>
        <strain evidence="3">CBS 122368</strain>
    </source>
</reference>
<dbReference type="InterPro" id="IPR017850">
    <property type="entry name" value="Alkaline_phosphatase_core_sf"/>
</dbReference>
<gene>
    <name evidence="3" type="ORF">BU26DRAFT_601025</name>
</gene>
<dbReference type="CDD" id="cd16018">
    <property type="entry name" value="Enpp"/>
    <property type="match status" value="1"/>
</dbReference>
<dbReference type="PANTHER" id="PTHR10151:SF120">
    <property type="entry name" value="BIS(5'-ADENOSYL)-TRIPHOSPHATASE"/>
    <property type="match status" value="1"/>
</dbReference>
<dbReference type="PANTHER" id="PTHR10151">
    <property type="entry name" value="ECTONUCLEOTIDE PYROPHOSPHATASE/PHOSPHODIESTERASE"/>
    <property type="match status" value="1"/>
</dbReference>